<feature type="compositionally biased region" description="Low complexity" evidence="1">
    <location>
        <begin position="32"/>
        <end position="55"/>
    </location>
</feature>
<reference evidence="2 3" key="1">
    <citation type="journal article" date="2014" name="Nat. Commun.">
        <title>Klebsormidium flaccidum genome reveals primary factors for plant terrestrial adaptation.</title>
        <authorList>
            <person name="Hori K."/>
            <person name="Maruyama F."/>
            <person name="Fujisawa T."/>
            <person name="Togashi T."/>
            <person name="Yamamoto N."/>
            <person name="Seo M."/>
            <person name="Sato S."/>
            <person name="Yamada T."/>
            <person name="Mori H."/>
            <person name="Tajima N."/>
            <person name="Moriyama T."/>
            <person name="Ikeuchi M."/>
            <person name="Watanabe M."/>
            <person name="Wada H."/>
            <person name="Kobayashi K."/>
            <person name="Saito M."/>
            <person name="Masuda T."/>
            <person name="Sasaki-Sekimoto Y."/>
            <person name="Mashiguchi K."/>
            <person name="Awai K."/>
            <person name="Shimojima M."/>
            <person name="Masuda S."/>
            <person name="Iwai M."/>
            <person name="Nobusawa T."/>
            <person name="Narise T."/>
            <person name="Kondo S."/>
            <person name="Saito H."/>
            <person name="Sato R."/>
            <person name="Murakawa M."/>
            <person name="Ihara Y."/>
            <person name="Oshima-Yamada Y."/>
            <person name="Ohtaka K."/>
            <person name="Satoh M."/>
            <person name="Sonobe K."/>
            <person name="Ishii M."/>
            <person name="Ohtani R."/>
            <person name="Kanamori-Sato M."/>
            <person name="Honoki R."/>
            <person name="Miyazaki D."/>
            <person name="Mochizuki H."/>
            <person name="Umetsu J."/>
            <person name="Higashi K."/>
            <person name="Shibata D."/>
            <person name="Kamiya Y."/>
            <person name="Sato N."/>
            <person name="Nakamura Y."/>
            <person name="Tabata S."/>
            <person name="Ida S."/>
            <person name="Kurokawa K."/>
            <person name="Ohta H."/>
        </authorList>
    </citation>
    <scope>NUCLEOTIDE SEQUENCE [LARGE SCALE GENOMIC DNA]</scope>
    <source>
        <strain evidence="2 3">NIES-2285</strain>
    </source>
</reference>
<dbReference type="AlphaFoldDB" id="A0A1Y1IJH6"/>
<name>A0A1Y1IJH6_KLENI</name>
<evidence type="ECO:0000256" key="1">
    <source>
        <dbReference type="SAM" id="MobiDB-lite"/>
    </source>
</evidence>
<gene>
    <name evidence="2" type="ORF">KFL_007040020</name>
</gene>
<accession>A0A1Y1IJH6</accession>
<feature type="compositionally biased region" description="Basic residues" evidence="1">
    <location>
        <begin position="56"/>
        <end position="66"/>
    </location>
</feature>
<dbReference type="EMBL" id="DF237653">
    <property type="protein sequence ID" value="GAQ90934.1"/>
    <property type="molecule type" value="Genomic_DNA"/>
</dbReference>
<feature type="compositionally biased region" description="Basic and acidic residues" evidence="1">
    <location>
        <begin position="8"/>
        <end position="22"/>
    </location>
</feature>
<organism evidence="2 3">
    <name type="scientific">Klebsormidium nitens</name>
    <name type="common">Green alga</name>
    <name type="synonym">Ulothrix nitens</name>
    <dbReference type="NCBI Taxonomy" id="105231"/>
    <lineage>
        <taxon>Eukaryota</taxon>
        <taxon>Viridiplantae</taxon>
        <taxon>Streptophyta</taxon>
        <taxon>Klebsormidiophyceae</taxon>
        <taxon>Klebsormidiales</taxon>
        <taxon>Klebsormidiaceae</taxon>
        <taxon>Klebsormidium</taxon>
    </lineage>
</organism>
<sequence length="220" mass="24190">MPAQAPPNHDRPTASAEKHAACAHEPPADVEPASPRPSSRASSRPPTPHRSGSNRPSKRPRSRTPKRSAAEGLGPLEPPAHPTLRTLSFWFAAVDNAGLRLKRLESFPKHRAIFANIVRALDRMQQAFDFKLMYHATTHPAARELLRWLAARIKQLAKGTVEMSPAEVDTWNGLVKAVPPGLLIMRNESLLALEQVMFDSKLMRAAAATYSEHVRMAPGA</sequence>
<evidence type="ECO:0000313" key="3">
    <source>
        <dbReference type="Proteomes" id="UP000054558"/>
    </source>
</evidence>
<proteinExistence type="predicted"/>
<dbReference type="Proteomes" id="UP000054558">
    <property type="component" value="Unassembled WGS sequence"/>
</dbReference>
<keyword evidence="3" id="KW-1185">Reference proteome</keyword>
<protein>
    <submittedName>
        <fullName evidence="2">Uncharacterized protein</fullName>
    </submittedName>
</protein>
<feature type="region of interest" description="Disordered" evidence="1">
    <location>
        <begin position="1"/>
        <end position="79"/>
    </location>
</feature>
<evidence type="ECO:0000313" key="2">
    <source>
        <dbReference type="EMBL" id="GAQ90934.1"/>
    </source>
</evidence>